<feature type="transmembrane region" description="Helical" evidence="2">
    <location>
        <begin position="50"/>
        <end position="69"/>
    </location>
</feature>
<gene>
    <name evidence="3" type="ordered locus">FraEuI1c_0958</name>
</gene>
<dbReference type="InParanoid" id="E3IXL4"/>
<dbReference type="OrthoDB" id="3211965at2"/>
<feature type="region of interest" description="Disordered" evidence="1">
    <location>
        <begin position="88"/>
        <end position="199"/>
    </location>
</feature>
<dbReference type="KEGG" id="fri:FraEuI1c_0958"/>
<organism evidence="3 4">
    <name type="scientific">Pseudofrankia inefficax (strain DSM 45817 / CECT 9037 / DDB 130130 / EuI1c)</name>
    <name type="common">Frankia inefficax</name>
    <dbReference type="NCBI Taxonomy" id="298654"/>
    <lineage>
        <taxon>Bacteria</taxon>
        <taxon>Bacillati</taxon>
        <taxon>Actinomycetota</taxon>
        <taxon>Actinomycetes</taxon>
        <taxon>Frankiales</taxon>
        <taxon>Frankiaceae</taxon>
        <taxon>Pseudofrankia</taxon>
    </lineage>
</organism>
<dbReference type="Proteomes" id="UP000002484">
    <property type="component" value="Chromosome"/>
</dbReference>
<evidence type="ECO:0000256" key="1">
    <source>
        <dbReference type="SAM" id="MobiDB-lite"/>
    </source>
</evidence>
<name>E3IXL4_PSEI1</name>
<accession>E3IXL4</accession>
<keyword evidence="2" id="KW-0812">Transmembrane</keyword>
<dbReference type="EMBL" id="CP002299">
    <property type="protein sequence ID" value="ADP79031.1"/>
    <property type="molecule type" value="Genomic_DNA"/>
</dbReference>
<dbReference type="HOGENOM" id="CLU_841333_0_0_11"/>
<reference evidence="3 4" key="1">
    <citation type="submission" date="2010-10" db="EMBL/GenBank/DDBJ databases">
        <title>Complete sequence of Frankia sp. EuI1c.</title>
        <authorList>
            <consortium name="US DOE Joint Genome Institute"/>
            <person name="Lucas S."/>
            <person name="Copeland A."/>
            <person name="Lapidus A."/>
            <person name="Cheng J.-F."/>
            <person name="Bruce D."/>
            <person name="Goodwin L."/>
            <person name="Pitluck S."/>
            <person name="Chertkov O."/>
            <person name="Detter J.C."/>
            <person name="Han C."/>
            <person name="Tapia R."/>
            <person name="Land M."/>
            <person name="Hauser L."/>
            <person name="Jeffries C."/>
            <person name="Kyrpides N."/>
            <person name="Ivanova N."/>
            <person name="Mikhailova N."/>
            <person name="Beauchemin N."/>
            <person name="Sen A."/>
            <person name="Sur S.A."/>
            <person name="Gtari M."/>
            <person name="Wall L."/>
            <person name="Tisa L."/>
            <person name="Woyke T."/>
        </authorList>
    </citation>
    <scope>NUCLEOTIDE SEQUENCE [LARGE SCALE GENOMIC DNA]</scope>
    <source>
        <strain evidence="4">DSM 45817 / CECT 9037 / EuI1c</strain>
    </source>
</reference>
<sequence length="326" mass="32649">MNTPEQRDVLGPEELSRLLHAAVEPLRPSPEAYQRIQAGVERRGRWRAPLFAAGGVVLAGVVALAVLLLRPSQQNHVIEVQPPISLTVGTQDGTASGPGPHPTNSPSHGGTGPSSSASTGPGTSDPTTGHSTSTGSVSPSASSHDPGSPTRPTPVARPAKAGDIDGDGTVDSIRPSGTGVVVSLSRGGSASVPLPAGSTPGASTAVDLDGDGFAELIIQTGSSNGVATYAVARYLTPRDIELVPAPPRQIAAGTDNSGEGWGFSCGSNGIQFVDGKSSDGGQTYQVTTTTLKPTFDGWSQQGSPATSTMAAAAATPSFAARCGSLG</sequence>
<keyword evidence="2" id="KW-0472">Membrane</keyword>
<evidence type="ECO:0000313" key="4">
    <source>
        <dbReference type="Proteomes" id="UP000002484"/>
    </source>
</evidence>
<keyword evidence="2" id="KW-1133">Transmembrane helix</keyword>
<dbReference type="SUPFAM" id="SSF69318">
    <property type="entry name" value="Integrin alpha N-terminal domain"/>
    <property type="match status" value="1"/>
</dbReference>
<dbReference type="AlphaFoldDB" id="E3IXL4"/>
<evidence type="ECO:0000313" key="3">
    <source>
        <dbReference type="EMBL" id="ADP79031.1"/>
    </source>
</evidence>
<proteinExistence type="predicted"/>
<feature type="compositionally biased region" description="Low complexity" evidence="1">
    <location>
        <begin position="105"/>
        <end position="143"/>
    </location>
</feature>
<protein>
    <submittedName>
        <fullName evidence="3">FG-GAP repeat protein</fullName>
    </submittedName>
</protein>
<dbReference type="RefSeq" id="WP_013422152.1">
    <property type="nucleotide sequence ID" value="NC_014666.1"/>
</dbReference>
<dbReference type="InterPro" id="IPR028994">
    <property type="entry name" value="Integrin_alpha_N"/>
</dbReference>
<keyword evidence="4" id="KW-1185">Reference proteome</keyword>
<dbReference type="STRING" id="298654.FraEuI1c_0958"/>
<evidence type="ECO:0000256" key="2">
    <source>
        <dbReference type="SAM" id="Phobius"/>
    </source>
</evidence>